<dbReference type="AlphaFoldDB" id="A0A239GGL1"/>
<keyword evidence="3" id="KW-1185">Reference proteome</keyword>
<gene>
    <name evidence="2" type="ORF">SAMN05421812_101400</name>
</gene>
<reference evidence="2 3" key="1">
    <citation type="submission" date="2017-06" db="EMBL/GenBank/DDBJ databases">
        <authorList>
            <person name="Kim H.J."/>
            <person name="Triplett B.A."/>
        </authorList>
    </citation>
    <scope>NUCLEOTIDE SEQUENCE [LARGE SCALE GENOMIC DNA]</scope>
    <source>
        <strain evidence="2 3">CGMCC 4.5593</strain>
    </source>
</reference>
<evidence type="ECO:0000313" key="2">
    <source>
        <dbReference type="EMBL" id="SNS68446.1"/>
    </source>
</evidence>
<proteinExistence type="predicted"/>
<organism evidence="2 3">
    <name type="scientific">Asanoa hainanensis</name>
    <dbReference type="NCBI Taxonomy" id="560556"/>
    <lineage>
        <taxon>Bacteria</taxon>
        <taxon>Bacillati</taxon>
        <taxon>Actinomycetota</taxon>
        <taxon>Actinomycetes</taxon>
        <taxon>Micromonosporales</taxon>
        <taxon>Micromonosporaceae</taxon>
        <taxon>Asanoa</taxon>
    </lineage>
</organism>
<dbReference type="RefSeq" id="WP_089243978.1">
    <property type="nucleotide sequence ID" value="NZ_FZPH01000001.1"/>
</dbReference>
<name>A0A239GGL1_9ACTN</name>
<evidence type="ECO:0000313" key="3">
    <source>
        <dbReference type="Proteomes" id="UP000198362"/>
    </source>
</evidence>
<evidence type="ECO:0000256" key="1">
    <source>
        <dbReference type="SAM" id="SignalP"/>
    </source>
</evidence>
<evidence type="ECO:0008006" key="4">
    <source>
        <dbReference type="Google" id="ProtNLM"/>
    </source>
</evidence>
<feature type="signal peptide" evidence="1">
    <location>
        <begin position="1"/>
        <end position="20"/>
    </location>
</feature>
<dbReference type="OrthoDB" id="9841996at2"/>
<sequence>MRRGIATVFVVGLVGLGAAACGSDGDAASAGSGSGSGEVKAEDKAVVTASACDEAIADSEARLQDLAAALDKLGDGGSEGEAAAPAEKTVDDTMQWWGYQLDLLSKQDINADVKTAITDAAKTISSLSKRPLAESMPTLEGIPTSLKNVCV</sequence>
<dbReference type="PROSITE" id="PS51257">
    <property type="entry name" value="PROKAR_LIPOPROTEIN"/>
    <property type="match status" value="1"/>
</dbReference>
<accession>A0A239GGL1</accession>
<feature type="chain" id="PRO_5038928292" description="Lipoprotein" evidence="1">
    <location>
        <begin position="21"/>
        <end position="151"/>
    </location>
</feature>
<dbReference type="Proteomes" id="UP000198362">
    <property type="component" value="Unassembled WGS sequence"/>
</dbReference>
<protein>
    <recommendedName>
        <fullName evidence="4">Lipoprotein</fullName>
    </recommendedName>
</protein>
<dbReference type="EMBL" id="FZPH01000001">
    <property type="protein sequence ID" value="SNS68446.1"/>
    <property type="molecule type" value="Genomic_DNA"/>
</dbReference>
<keyword evidence="1" id="KW-0732">Signal</keyword>